<evidence type="ECO:0000313" key="9">
    <source>
        <dbReference type="Proteomes" id="UP001169027"/>
    </source>
</evidence>
<keyword evidence="9" id="KW-1185">Reference proteome</keyword>
<dbReference type="Pfam" id="PF07681">
    <property type="entry name" value="DoxX"/>
    <property type="match status" value="1"/>
</dbReference>
<evidence type="ECO:0000256" key="6">
    <source>
        <dbReference type="ARBA" id="ARBA00023136"/>
    </source>
</evidence>
<evidence type="ECO:0000256" key="4">
    <source>
        <dbReference type="ARBA" id="ARBA00022692"/>
    </source>
</evidence>
<keyword evidence="4 7" id="KW-0812">Transmembrane</keyword>
<evidence type="ECO:0000256" key="1">
    <source>
        <dbReference type="ARBA" id="ARBA00004651"/>
    </source>
</evidence>
<feature type="transmembrane region" description="Helical" evidence="7">
    <location>
        <begin position="103"/>
        <end position="124"/>
    </location>
</feature>
<evidence type="ECO:0000313" key="8">
    <source>
        <dbReference type="EMBL" id="MDO1534358.1"/>
    </source>
</evidence>
<comment type="similarity">
    <text evidence="2">Belongs to the DoxX family.</text>
</comment>
<gene>
    <name evidence="8" type="ORF">Q2T77_18880</name>
</gene>
<reference evidence="8" key="1">
    <citation type="submission" date="2023-06" db="EMBL/GenBank/DDBJ databases">
        <authorList>
            <person name="Jiang Y."/>
            <person name="Liu Q."/>
        </authorList>
    </citation>
    <scope>NUCLEOTIDE SEQUENCE</scope>
    <source>
        <strain evidence="8">CGMCC 1.12090</strain>
    </source>
</reference>
<dbReference type="PANTHER" id="PTHR33452">
    <property type="entry name" value="OXIDOREDUCTASE CATD-RELATED"/>
    <property type="match status" value="1"/>
</dbReference>
<dbReference type="RefSeq" id="WP_301811932.1">
    <property type="nucleotide sequence ID" value="NZ_JAUJZH010000013.1"/>
</dbReference>
<accession>A0ABT8S614</accession>
<protein>
    <submittedName>
        <fullName evidence="8">DoxX family protein</fullName>
    </submittedName>
</protein>
<name>A0ABT8S614_9BURK</name>
<dbReference type="PANTHER" id="PTHR33452:SF1">
    <property type="entry name" value="INNER MEMBRANE PROTEIN YPHA-RELATED"/>
    <property type="match status" value="1"/>
</dbReference>
<dbReference type="Proteomes" id="UP001169027">
    <property type="component" value="Unassembled WGS sequence"/>
</dbReference>
<organism evidence="8 9">
    <name type="scientific">Variovorax ginsengisoli</name>
    <dbReference type="NCBI Taxonomy" id="363844"/>
    <lineage>
        <taxon>Bacteria</taxon>
        <taxon>Pseudomonadati</taxon>
        <taxon>Pseudomonadota</taxon>
        <taxon>Betaproteobacteria</taxon>
        <taxon>Burkholderiales</taxon>
        <taxon>Comamonadaceae</taxon>
        <taxon>Variovorax</taxon>
    </lineage>
</organism>
<sequence length="158" mass="17195">MTATHATRTGLHLRIIARVRAVGRCLQAFAPAVDLGVRLFVASVFFRSGLTKIATWSSTLSLFENEYAVPLLPPEFAAYLGTGVELLFPVLLVIGLGTRFSAFVLFVFNIIAVVSYPDLGAVGLRDHQTWGLLLLVTLLHGPGKLSLDHLVARRFPVP</sequence>
<dbReference type="EMBL" id="JAUKVY010000013">
    <property type="protein sequence ID" value="MDO1534358.1"/>
    <property type="molecule type" value="Genomic_DNA"/>
</dbReference>
<evidence type="ECO:0000256" key="2">
    <source>
        <dbReference type="ARBA" id="ARBA00006679"/>
    </source>
</evidence>
<evidence type="ECO:0000256" key="3">
    <source>
        <dbReference type="ARBA" id="ARBA00022475"/>
    </source>
</evidence>
<evidence type="ECO:0000256" key="7">
    <source>
        <dbReference type="SAM" id="Phobius"/>
    </source>
</evidence>
<dbReference type="InterPro" id="IPR032808">
    <property type="entry name" value="DoxX"/>
</dbReference>
<keyword evidence="3" id="KW-1003">Cell membrane</keyword>
<comment type="subcellular location">
    <subcellularLocation>
        <location evidence="1">Cell membrane</location>
        <topology evidence="1">Multi-pass membrane protein</topology>
    </subcellularLocation>
</comment>
<feature type="transmembrane region" description="Helical" evidence="7">
    <location>
        <begin position="76"/>
        <end position="96"/>
    </location>
</feature>
<proteinExistence type="inferred from homology"/>
<keyword evidence="6 7" id="KW-0472">Membrane</keyword>
<comment type="caution">
    <text evidence="8">The sequence shown here is derived from an EMBL/GenBank/DDBJ whole genome shotgun (WGS) entry which is preliminary data.</text>
</comment>
<keyword evidence="5 7" id="KW-1133">Transmembrane helix</keyword>
<dbReference type="InterPro" id="IPR051907">
    <property type="entry name" value="DoxX-like_oxidoreductase"/>
</dbReference>
<evidence type="ECO:0000256" key="5">
    <source>
        <dbReference type="ARBA" id="ARBA00022989"/>
    </source>
</evidence>